<dbReference type="AlphaFoldDB" id="A0A9D4YTL0"/>
<evidence type="ECO:0000256" key="1">
    <source>
        <dbReference type="SAM" id="MobiDB-lite"/>
    </source>
</evidence>
<dbReference type="Proteomes" id="UP001055712">
    <property type="component" value="Unassembled WGS sequence"/>
</dbReference>
<dbReference type="OrthoDB" id="515285at2759"/>
<feature type="region of interest" description="Disordered" evidence="1">
    <location>
        <begin position="107"/>
        <end position="171"/>
    </location>
</feature>
<comment type="caution">
    <text evidence="2">The sequence shown here is derived from an EMBL/GenBank/DDBJ whole genome shotgun (WGS) entry which is preliminary data.</text>
</comment>
<evidence type="ECO:0000313" key="2">
    <source>
        <dbReference type="EMBL" id="KAI3425377.1"/>
    </source>
</evidence>
<evidence type="ECO:0000313" key="3">
    <source>
        <dbReference type="Proteomes" id="UP001055712"/>
    </source>
</evidence>
<keyword evidence="3" id="KW-1185">Reference proteome</keyword>
<reference evidence="2" key="1">
    <citation type="journal article" date="2019" name="Plant J.">
        <title>Chlorella vulgaris genome assembly and annotation reveals the molecular basis for metabolic acclimation to high light conditions.</title>
        <authorList>
            <person name="Cecchin M."/>
            <person name="Marcolungo L."/>
            <person name="Rossato M."/>
            <person name="Girolomoni L."/>
            <person name="Cosentino E."/>
            <person name="Cuine S."/>
            <person name="Li-Beisson Y."/>
            <person name="Delledonne M."/>
            <person name="Ballottari M."/>
        </authorList>
    </citation>
    <scope>NUCLEOTIDE SEQUENCE</scope>
    <source>
        <strain evidence="2">211/11P</strain>
    </source>
</reference>
<dbReference type="EMBL" id="SIDB01000012">
    <property type="protein sequence ID" value="KAI3425377.1"/>
    <property type="molecule type" value="Genomic_DNA"/>
</dbReference>
<protein>
    <submittedName>
        <fullName evidence="2">Uncharacterized protein</fullName>
    </submittedName>
</protein>
<accession>A0A9D4YTL0</accession>
<name>A0A9D4YTL0_CHLVU</name>
<organism evidence="2 3">
    <name type="scientific">Chlorella vulgaris</name>
    <name type="common">Green alga</name>
    <dbReference type="NCBI Taxonomy" id="3077"/>
    <lineage>
        <taxon>Eukaryota</taxon>
        <taxon>Viridiplantae</taxon>
        <taxon>Chlorophyta</taxon>
        <taxon>core chlorophytes</taxon>
        <taxon>Trebouxiophyceae</taxon>
        <taxon>Chlorellales</taxon>
        <taxon>Chlorellaceae</taxon>
        <taxon>Chlorella clade</taxon>
        <taxon>Chlorella</taxon>
    </lineage>
</organism>
<sequence length="188" mass="19339">MTTLLKRLSVSMSEKMRLGDECSTPRTLTSSTSFNDFSMHVATDVDHEQGADAQGAAGAHAPMQASVFGSSAPTSGYAGLGSSAALKIPRSSMAHLLAQRALGSGLSGDAGTPRSSLDVPAPSSAATSPRASIEAPSPRSPGGPMGAAAEEPPSPRSPRTPGGRRKKQTKVDGMDYYEFCELIRSSSL</sequence>
<feature type="compositionally biased region" description="Low complexity" evidence="1">
    <location>
        <begin position="120"/>
        <end position="132"/>
    </location>
</feature>
<reference evidence="2" key="2">
    <citation type="submission" date="2020-11" db="EMBL/GenBank/DDBJ databases">
        <authorList>
            <person name="Cecchin M."/>
            <person name="Marcolungo L."/>
            <person name="Rossato M."/>
            <person name="Girolomoni L."/>
            <person name="Cosentino E."/>
            <person name="Cuine S."/>
            <person name="Li-Beisson Y."/>
            <person name="Delledonne M."/>
            <person name="Ballottari M."/>
        </authorList>
    </citation>
    <scope>NUCLEOTIDE SEQUENCE</scope>
    <source>
        <strain evidence="2">211/11P</strain>
        <tissue evidence="2">Whole cell</tissue>
    </source>
</reference>
<gene>
    <name evidence="2" type="ORF">D9Q98_009141</name>
</gene>
<proteinExistence type="predicted"/>